<keyword evidence="7" id="KW-0045">Antibiotic biosynthesis</keyword>
<dbReference type="InterPro" id="IPR006162">
    <property type="entry name" value="Ppantetheine_attach_site"/>
</dbReference>
<dbReference type="InterPro" id="IPR014031">
    <property type="entry name" value="Ketoacyl_synth_C"/>
</dbReference>
<dbReference type="CDD" id="cd19535">
    <property type="entry name" value="Cyc_NRPS"/>
    <property type="match status" value="1"/>
</dbReference>
<dbReference type="SMART" id="SM00826">
    <property type="entry name" value="PKS_DH"/>
    <property type="match status" value="1"/>
</dbReference>
<evidence type="ECO:0000256" key="3">
    <source>
        <dbReference type="ARBA" id="ARBA00022450"/>
    </source>
</evidence>
<dbReference type="InterPro" id="IPR020841">
    <property type="entry name" value="PKS_Beta-ketoAc_synthase_dom"/>
</dbReference>
<dbReference type="CDD" id="cd08956">
    <property type="entry name" value="KR_3_FAS_SDR_x"/>
    <property type="match status" value="1"/>
</dbReference>
<feature type="domain" description="PKS/mFAS DH" evidence="14">
    <location>
        <begin position="904"/>
        <end position="1180"/>
    </location>
</feature>
<dbReference type="InterPro" id="IPR020807">
    <property type="entry name" value="PKS_DH"/>
</dbReference>
<feature type="domain" description="Ketosynthase family 3 (KS3)" evidence="13">
    <location>
        <begin position="8"/>
        <end position="426"/>
    </location>
</feature>
<dbReference type="Gene3D" id="3.10.129.110">
    <property type="entry name" value="Polyketide synthase dehydratase"/>
    <property type="match status" value="1"/>
</dbReference>
<dbReference type="EMBL" id="CP003219">
    <property type="protein sequence ID" value="AEW98134.1"/>
    <property type="molecule type" value="Genomic_DNA"/>
</dbReference>
<evidence type="ECO:0000256" key="10">
    <source>
        <dbReference type="PROSITE-ProRule" id="PRU01363"/>
    </source>
</evidence>
<dbReference type="InterPro" id="IPR016035">
    <property type="entry name" value="Acyl_Trfase/lysoPLipase"/>
</dbReference>
<dbReference type="CDD" id="cd00833">
    <property type="entry name" value="PKS"/>
    <property type="match status" value="1"/>
</dbReference>
<gene>
    <name evidence="15" type="ordered locus">SCATT_57630</name>
</gene>
<dbReference type="InterPro" id="IPR042104">
    <property type="entry name" value="PKS_dehydratase_sf"/>
</dbReference>
<dbReference type="GO" id="GO:0031177">
    <property type="term" value="F:phosphopantetheine binding"/>
    <property type="evidence" value="ECO:0007669"/>
    <property type="project" value="InterPro"/>
</dbReference>
<dbReference type="GO" id="GO:0004315">
    <property type="term" value="F:3-oxoacyl-[acyl-carrier-protein] synthase activity"/>
    <property type="evidence" value="ECO:0007669"/>
    <property type="project" value="InterPro"/>
</dbReference>
<dbReference type="InterPro" id="IPR014030">
    <property type="entry name" value="Ketoacyl_synth_N"/>
</dbReference>
<dbReference type="InterPro" id="IPR036291">
    <property type="entry name" value="NAD(P)-bd_dom_sf"/>
</dbReference>
<dbReference type="PATRIC" id="fig|1003195.11.peg.7172"/>
<dbReference type="Pfam" id="PF00109">
    <property type="entry name" value="ketoacyl-synt"/>
    <property type="match status" value="1"/>
</dbReference>
<dbReference type="SMART" id="SM00825">
    <property type="entry name" value="PKS_KS"/>
    <property type="match status" value="1"/>
</dbReference>
<evidence type="ECO:0000256" key="8">
    <source>
        <dbReference type="ARBA" id="ARBA00023268"/>
    </source>
</evidence>
<dbReference type="PANTHER" id="PTHR43775:SF51">
    <property type="entry name" value="INACTIVE PHENOLPHTHIOCEROL SYNTHESIS POLYKETIDE SYNTHASE TYPE I PKS1-RELATED"/>
    <property type="match status" value="1"/>
</dbReference>
<dbReference type="InterPro" id="IPR009081">
    <property type="entry name" value="PP-bd_ACP"/>
</dbReference>
<keyword evidence="16" id="KW-1185">Reference proteome</keyword>
<dbReference type="GO" id="GO:0004312">
    <property type="term" value="F:fatty acid synthase activity"/>
    <property type="evidence" value="ECO:0007669"/>
    <property type="project" value="TreeGrafter"/>
</dbReference>
<name>F8JUX2_STREN</name>
<evidence type="ECO:0000256" key="11">
    <source>
        <dbReference type="SAM" id="MobiDB-lite"/>
    </source>
</evidence>
<evidence type="ECO:0000259" key="12">
    <source>
        <dbReference type="PROSITE" id="PS50075"/>
    </source>
</evidence>
<sequence>MTEQETVRDDIAVVGMACRYPGGVRTPEDLWRLVREGRDAVGDFPADRGWDTDDLYDRAYARQGGFLHDADTFDAAFFGIRPAEAEAMDPQQRVLLEVAWEAIERAGIVPSSLKGSATGVFVGIMANEYGMPLWKWQGETAGYMGTGTSPSVASGRISYLLGLEGPALTIDTACSSSGVAIHTAVRSLRSGETDLALAGGCTVLAGPGMFADFANKQALSPGARCRTFSDAADGTVWAEGAGVLVLEPLAKARRLGRRILGVIKGTAVNQDGASNGLTAPSGRAQVKVIGQALADAGLAPQDIQLVEAHGTATRLGDPIEVNAIHATYGQGEREEPVWLGSFKSNIGHSMAAAGVGGVIKCLTAMRAAEMPRTVHVDGPLNSHVDWSGAVEVLRENRPWPTRAGVRRCAVSSFGVSGTNSHVILESWEEDAEEAGPADAPAGRPAVLKLSAKTPTALRAYAEAVATQLESGTDSVAAVERALLFEREDFDHRAVVSGGGRAELTEALRAFADRPEESTAVHGEARRIRRPVFVFPGQGSQWPGMARALLKESDVFRLRVEECAAAFKPHLDHEIMAVLTGDDRETDLERTDVVQPLLFSVMVGLAALWQSCGVEPAAVVGHSQGEVAAACVAGAITLEDAARIVACRSRFLERVGRGGMVAVAVSEEAATELIAEAGAHLVVAAVNGPSFVVISGDDEPGIQRLLELCDDRGVYARRVPVTYASHSPAMEGLRDGILEGLTGVTATPSAVPMFSTVEAGPLRGDELDAAYWYRNLRGQVRFARTIAETVSHGYDAFIEISPHPVLAGSVEAILRDLSDNAPVNVTLRRDQGTRERVLMAAAEAYVSGHRIDWAAPVLGGSGPRPAEVPTYPFERRRFWLPMTTDTATPAPRPQRPVAPVRDGGHPWITSVVETPDGSVLLSGRLSIRSHPWLLDHRVEDTALLPGTAFMELLLTAGRELGCDAIDEMVLSDPLPLPMDGTAVDIQVSAEAPDDRGARSVTVFSRTAGTGTWLRHAEGVLAPAAPDQAARPGPTAPAGGRALDAAPMYARLRDLGYGYGEAFRGVVSAEHHDGASHSWVVLPEAARVNHSGFTAHPALTDAALHAAVACGLLGDAGPGRVAVPFVFNGVRTGPGTGQVACHAFARRTDEDAISLVLTDEAGALVLGVERMVVRGLDLDRPAEADLDAAGLYETAWQPPTGDPAGDFRLCVVGGDDGPLSAFLRDANRGGISVATLDEAIMIVKGIPGDWQVVLVCPAADGDVADQAHTTAARTLTAIQRWLGEDDLADHALLTFVTHDAIAVPGDHEFTLGDSVLWGMVRSAQTEHPGHFRVLDVDTPALREATAVLAALGRAEPQLAVRGDRVLCPRLAPHTPAGADPVDLGDGAVVITGGTGTLGREVARHLVTHRGVRALALLSRSGENAHGMAGFRAELEGLGAFVQVVRADTAEAEEVRAALAQVRRHHRIVGVVHAAGVLDDSLVTTMTAEQLHGVLRSKVDSVLHLDAATRDDEVRLFLLFSSVYGVLGGPGQANYAAANTFLDHFAAWRRAQGRPAHAVAWGLWAEATGMTGHLDEGDLLRLRRNGVAPFSVAEGLALFDAALSSGAAALVAGRLALPEPGTAHAMEGPFLLTGLAALRARQAGEPHTRERERTEPVTRAGRAPAEAAGGPGVLALLNSPRSSADQRLAALLGLVKECVAALMGVDAARVAPQKSFYEMGFDSLTSMELRTRLGRVLDTRLPATVVFDHPTPEGLAQHLAETFGPRATDEPEATGTGQDTGRAATARTGAPATDGPDREASGPRRPDSAPFPLTKLQEAYLAGRAGDFELGDVPTVLYIEVDVTDCDVPAAERALRRLVARHPMLRAVFDPAGTQRILGDVPDYRIAVEDLARLTPDERGQRLSAVHAELRTHTFDTGQWPLFLVRATRLSDTVTRLHVAIDVLISDGGSSTLLFNEWATLYRDPRAELPFTGASFDTYVRAVRAYSESDAVEPSRAYWQERAASLPAAPELPLSVPLSDVRAPVFGNRSVTVDAPRWERFKRNAARAGVTPSSAILAAYCQVLARWSKTPDFTVNVLVSQRNGFTEDDMSQVVGNFSATTLLEAHIDPAAPFKDTAAALQRQLMRDMEHAAYTGLDVLRDLARLDGAAGRARMPVVFNSTLGTRHPDTTTAGPVGALCRLGTSGTPVWSGVRTPQVILDHQAFEEDGCLVLNWDVVEEVFQEGVVDAMFAAYEGLIRELCA</sequence>
<dbReference type="InterPro" id="IPR055123">
    <property type="entry name" value="SpnB-like_Rossmann"/>
</dbReference>
<dbReference type="Gene3D" id="1.10.1200.10">
    <property type="entry name" value="ACP-like"/>
    <property type="match status" value="1"/>
</dbReference>
<evidence type="ECO:0000256" key="6">
    <source>
        <dbReference type="ARBA" id="ARBA00022679"/>
    </source>
</evidence>
<dbReference type="FunFam" id="3.40.366.10:FF:000002">
    <property type="entry name" value="Probable polyketide synthase 2"/>
    <property type="match status" value="1"/>
</dbReference>
<dbReference type="InterPro" id="IPR018201">
    <property type="entry name" value="Ketoacyl_synth_AS"/>
</dbReference>
<dbReference type="PROSITE" id="PS50075">
    <property type="entry name" value="CARRIER"/>
    <property type="match status" value="1"/>
</dbReference>
<dbReference type="Gene3D" id="3.40.366.10">
    <property type="entry name" value="Malonyl-Coenzyme A Acyl Carrier Protein, domain 2"/>
    <property type="match status" value="1"/>
</dbReference>
<keyword evidence="4" id="KW-0597">Phosphoprotein</keyword>
<dbReference type="SMART" id="SM01294">
    <property type="entry name" value="PKS_PP_betabranch"/>
    <property type="match status" value="1"/>
</dbReference>
<feature type="region of interest" description="Disordered" evidence="11">
    <location>
        <begin position="1639"/>
        <end position="1668"/>
    </location>
</feature>
<keyword evidence="5" id="KW-0436">Ligase</keyword>
<dbReference type="Pfam" id="PF21089">
    <property type="entry name" value="PKS_DH_N"/>
    <property type="match status" value="1"/>
</dbReference>
<proteinExistence type="predicted"/>
<keyword evidence="8" id="KW-0511">Multifunctional enzyme</keyword>
<dbReference type="Pfam" id="PF00668">
    <property type="entry name" value="Condensation"/>
    <property type="match status" value="1"/>
</dbReference>
<feature type="active site" description="Proton acceptor; for dehydratase activity" evidence="10">
    <location>
        <position position="935"/>
    </location>
</feature>
<accession>G8WYK3</accession>
<dbReference type="Gene3D" id="3.30.559.30">
    <property type="entry name" value="Nonribosomal peptide synthetase, condensation domain"/>
    <property type="match status" value="1"/>
</dbReference>
<feature type="region of interest" description="C-terminal hotdog fold" evidence="10">
    <location>
        <begin position="1038"/>
        <end position="1180"/>
    </location>
</feature>
<comment type="cofactor">
    <cofactor evidence="1">
        <name>pantetheine 4'-phosphate</name>
        <dbReference type="ChEBI" id="CHEBI:47942"/>
    </cofactor>
</comment>
<keyword evidence="6" id="KW-0808">Transferase</keyword>
<evidence type="ECO:0000256" key="2">
    <source>
        <dbReference type="ARBA" id="ARBA00004792"/>
    </source>
</evidence>
<dbReference type="RefSeq" id="WP_014146461.1">
    <property type="nucleotide sequence ID" value="NC_016111.1"/>
</dbReference>
<dbReference type="InterPro" id="IPR014043">
    <property type="entry name" value="Acyl_transferase_dom"/>
</dbReference>
<dbReference type="InterPro" id="IPR023213">
    <property type="entry name" value="CAT-like_dom_sf"/>
</dbReference>
<evidence type="ECO:0000313" key="15">
    <source>
        <dbReference type="EMBL" id="AEW98134.1"/>
    </source>
</evidence>
<dbReference type="Pfam" id="PF08659">
    <property type="entry name" value="KR"/>
    <property type="match status" value="1"/>
</dbReference>
<protein>
    <submittedName>
        <fullName evidence="15">Polyketide synthase</fullName>
    </submittedName>
</protein>
<evidence type="ECO:0000259" key="14">
    <source>
        <dbReference type="PROSITE" id="PS52019"/>
    </source>
</evidence>
<dbReference type="SUPFAM" id="SSF47336">
    <property type="entry name" value="ACP-like"/>
    <property type="match status" value="1"/>
</dbReference>
<dbReference type="Pfam" id="PF02801">
    <property type="entry name" value="Ketoacyl-synt_C"/>
    <property type="match status" value="1"/>
</dbReference>
<dbReference type="InterPro" id="IPR057737">
    <property type="entry name" value="Condensation_MtbB-like"/>
</dbReference>
<feature type="compositionally biased region" description="Basic and acidic residues" evidence="11">
    <location>
        <begin position="1792"/>
        <end position="1804"/>
    </location>
</feature>
<feature type="active site" description="Proton donor; for dehydratase activity" evidence="10">
    <location>
        <position position="1099"/>
    </location>
</feature>
<dbReference type="Gene3D" id="3.40.47.10">
    <property type="match status" value="1"/>
</dbReference>
<dbReference type="InterPro" id="IPR020806">
    <property type="entry name" value="PKS_PP-bd"/>
</dbReference>
<dbReference type="InterPro" id="IPR050091">
    <property type="entry name" value="PKS_NRPS_Biosynth_Enz"/>
</dbReference>
<dbReference type="InterPro" id="IPR049552">
    <property type="entry name" value="PKS_DH_N"/>
</dbReference>
<dbReference type="SMART" id="SM00827">
    <property type="entry name" value="PKS_AT"/>
    <property type="match status" value="1"/>
</dbReference>
<dbReference type="KEGG" id="sct:SCAT_5760"/>
<evidence type="ECO:0000259" key="13">
    <source>
        <dbReference type="PROSITE" id="PS52004"/>
    </source>
</evidence>
<dbReference type="Gene3D" id="3.30.559.10">
    <property type="entry name" value="Chloramphenicol acetyltransferase-like domain"/>
    <property type="match status" value="1"/>
</dbReference>
<evidence type="ECO:0000256" key="7">
    <source>
        <dbReference type="ARBA" id="ARBA00023194"/>
    </source>
</evidence>
<dbReference type="SUPFAM" id="SSF55048">
    <property type="entry name" value="Probable ACP-binding domain of malonyl-CoA ACP transacylase"/>
    <property type="match status" value="1"/>
</dbReference>
<feature type="compositionally biased region" description="Low complexity" evidence="11">
    <location>
        <begin position="1770"/>
        <end position="1791"/>
    </location>
</feature>
<feature type="compositionally biased region" description="Low complexity" evidence="11">
    <location>
        <begin position="1654"/>
        <end position="1665"/>
    </location>
</feature>
<dbReference type="InterPro" id="IPR036736">
    <property type="entry name" value="ACP-like_sf"/>
</dbReference>
<dbReference type="Pfam" id="PF16197">
    <property type="entry name" value="KAsynt_C_assoc"/>
    <property type="match status" value="1"/>
</dbReference>
<dbReference type="PROSITE" id="PS52019">
    <property type="entry name" value="PKS_MFAS_DH"/>
    <property type="match status" value="1"/>
</dbReference>
<dbReference type="InterPro" id="IPR049900">
    <property type="entry name" value="PKS_mFAS_DH"/>
</dbReference>
<evidence type="ECO:0000313" key="16">
    <source>
        <dbReference type="Proteomes" id="UP000007842"/>
    </source>
</evidence>
<dbReference type="InterPro" id="IPR001227">
    <property type="entry name" value="Ac_transferase_dom_sf"/>
</dbReference>
<dbReference type="PROSITE" id="PS00012">
    <property type="entry name" value="PHOSPHOPANTETHEINE"/>
    <property type="match status" value="1"/>
</dbReference>
<dbReference type="Pfam" id="PF00698">
    <property type="entry name" value="Acyl_transf_1"/>
    <property type="match status" value="1"/>
</dbReference>
<comment type="pathway">
    <text evidence="2">Antibiotic biosynthesis.</text>
</comment>
<dbReference type="FunFam" id="3.30.559.10:FF:000023">
    <property type="entry name" value="Non-ribosomal peptide synthetase"/>
    <property type="match status" value="1"/>
</dbReference>
<dbReference type="KEGG" id="scy:SCATT_57630"/>
<feature type="domain" description="Carrier" evidence="12">
    <location>
        <begin position="1686"/>
        <end position="1760"/>
    </location>
</feature>
<dbReference type="GO" id="GO:0006633">
    <property type="term" value="P:fatty acid biosynthetic process"/>
    <property type="evidence" value="ECO:0007669"/>
    <property type="project" value="InterPro"/>
</dbReference>
<dbReference type="SUPFAM" id="SSF52151">
    <property type="entry name" value="FabD/lysophospholipase-like"/>
    <property type="match status" value="1"/>
</dbReference>
<dbReference type="Pfam" id="PF14765">
    <property type="entry name" value="PS-DH"/>
    <property type="match status" value="1"/>
</dbReference>
<dbReference type="PANTHER" id="PTHR43775">
    <property type="entry name" value="FATTY ACID SYNTHASE"/>
    <property type="match status" value="1"/>
</dbReference>
<dbReference type="Proteomes" id="UP000007842">
    <property type="component" value="Chromosome"/>
</dbReference>
<dbReference type="HOGENOM" id="CLU_000022_35_5_11"/>
<organism evidence="15 16">
    <name type="scientific">Streptantibioticus cattleyicolor (strain ATCC 35852 / DSM 46488 / JCM 4925 / NBRC 14057 / NRRL 8057)</name>
    <name type="common">Streptomyces cattleya</name>
    <dbReference type="NCBI Taxonomy" id="1003195"/>
    <lineage>
        <taxon>Bacteria</taxon>
        <taxon>Bacillati</taxon>
        <taxon>Actinomycetota</taxon>
        <taxon>Actinomycetes</taxon>
        <taxon>Kitasatosporales</taxon>
        <taxon>Streptomycetaceae</taxon>
        <taxon>Streptantibioticus</taxon>
    </lineage>
</organism>
<evidence type="ECO:0000256" key="4">
    <source>
        <dbReference type="ARBA" id="ARBA00022553"/>
    </source>
</evidence>
<dbReference type="PROSITE" id="PS00606">
    <property type="entry name" value="KS3_1"/>
    <property type="match status" value="1"/>
</dbReference>
<dbReference type="GO" id="GO:0033068">
    <property type="term" value="P:macrolide biosynthetic process"/>
    <property type="evidence" value="ECO:0007669"/>
    <property type="project" value="UniProtKB-ARBA"/>
</dbReference>
<dbReference type="Pfam" id="PF00550">
    <property type="entry name" value="PP-binding"/>
    <property type="match status" value="1"/>
</dbReference>
<reference evidence="16" key="1">
    <citation type="submission" date="2011-12" db="EMBL/GenBank/DDBJ databases">
        <title>Complete genome sequence of Streptomyces cattleya strain DSM 46488.</title>
        <authorList>
            <person name="Ou H.-Y."/>
            <person name="Li P."/>
            <person name="Zhao C."/>
            <person name="O'Hagan D."/>
            <person name="Deng Z."/>
        </authorList>
    </citation>
    <scope>NUCLEOTIDE SEQUENCE [LARGE SCALE GENOMIC DNA]</scope>
    <source>
        <strain evidence="16">ATCC 35852 / DSM 46488 / JCM 4925 / NBRC 14057 / NRRL 8057</strain>
    </source>
</reference>
<dbReference type="InterPro" id="IPR049551">
    <property type="entry name" value="PKS_DH_C"/>
</dbReference>
<feature type="region of interest" description="Disordered" evidence="11">
    <location>
        <begin position="1762"/>
        <end position="1809"/>
    </location>
</feature>
<accession>F8JUX2</accession>
<dbReference type="InterPro" id="IPR032821">
    <property type="entry name" value="PKS_assoc"/>
</dbReference>
<evidence type="ECO:0000256" key="9">
    <source>
        <dbReference type="ARBA" id="ARBA00023315"/>
    </source>
</evidence>
<keyword evidence="9" id="KW-0012">Acyltransferase</keyword>
<evidence type="ECO:0000256" key="5">
    <source>
        <dbReference type="ARBA" id="ARBA00022598"/>
    </source>
</evidence>
<dbReference type="Gene3D" id="3.30.70.3290">
    <property type="match status" value="1"/>
</dbReference>
<dbReference type="SUPFAM" id="SSF51735">
    <property type="entry name" value="NAD(P)-binding Rossmann-fold domains"/>
    <property type="match status" value="2"/>
</dbReference>
<dbReference type="InterPro" id="IPR016036">
    <property type="entry name" value="Malonyl_transacylase_ACP-bd"/>
</dbReference>
<dbReference type="InterPro" id="IPR013968">
    <property type="entry name" value="PKS_KR"/>
</dbReference>
<dbReference type="SUPFAM" id="SSF53901">
    <property type="entry name" value="Thiolase-like"/>
    <property type="match status" value="1"/>
</dbReference>
<dbReference type="SMART" id="SM00823">
    <property type="entry name" value="PKS_PP"/>
    <property type="match status" value="1"/>
</dbReference>
<dbReference type="Pfam" id="PF22953">
    <property type="entry name" value="SpnB_Rossmann"/>
    <property type="match status" value="1"/>
</dbReference>
<dbReference type="STRING" id="1003195.SCATT_57630"/>
<dbReference type="InterPro" id="IPR016039">
    <property type="entry name" value="Thiolase-like"/>
</dbReference>
<dbReference type="InterPro" id="IPR001242">
    <property type="entry name" value="Condensation_dom"/>
</dbReference>
<feature type="region of interest" description="N-terminal hotdog fold" evidence="10">
    <location>
        <begin position="904"/>
        <end position="1026"/>
    </location>
</feature>
<keyword evidence="3" id="KW-0596">Phosphopantetheine</keyword>
<evidence type="ECO:0000256" key="1">
    <source>
        <dbReference type="ARBA" id="ARBA00001957"/>
    </source>
</evidence>
<dbReference type="FunFam" id="3.40.47.10:FF:000019">
    <property type="entry name" value="Polyketide synthase type I"/>
    <property type="match status" value="1"/>
</dbReference>
<dbReference type="InterPro" id="IPR057326">
    <property type="entry name" value="KR_dom"/>
</dbReference>
<dbReference type="PROSITE" id="PS52004">
    <property type="entry name" value="KS3_2"/>
    <property type="match status" value="1"/>
</dbReference>
<dbReference type="SUPFAM" id="SSF52777">
    <property type="entry name" value="CoA-dependent acyltransferases"/>
    <property type="match status" value="2"/>
</dbReference>
<dbReference type="SMART" id="SM00822">
    <property type="entry name" value="PKS_KR"/>
    <property type="match status" value="1"/>
</dbReference>
<dbReference type="eggNOG" id="COG3321">
    <property type="taxonomic scope" value="Bacteria"/>
</dbReference>
<feature type="compositionally biased region" description="Basic and acidic residues" evidence="11">
    <location>
        <begin position="1639"/>
        <end position="1653"/>
    </location>
</feature>
<dbReference type="Gene3D" id="3.40.50.720">
    <property type="entry name" value="NAD(P)-binding Rossmann-like Domain"/>
    <property type="match status" value="1"/>
</dbReference>